<dbReference type="GO" id="GO:0006614">
    <property type="term" value="P:SRP-dependent cotranslational protein targeting to membrane"/>
    <property type="evidence" value="ECO:0007669"/>
    <property type="project" value="InterPro"/>
</dbReference>
<sequence length="148" mass="17042">MKLSNIGRYETIWQLVSMIPGFSGQFIEKGNEKEGQAKIKRYMTMMDSMTDAELDGTDPKLMNQSRINRIARGSGRRVEEVVHMLDEYKRIAKVWKKLPVLNNNRRSDMNRDIRRISDAIPPNMLTQLGGIAGLQNMIKQMGGRDRSR</sequence>
<dbReference type="GO" id="GO:0048500">
    <property type="term" value="C:signal recognition particle"/>
    <property type="evidence" value="ECO:0007669"/>
    <property type="project" value="InterPro"/>
</dbReference>
<feature type="domain" description="Signal recognition particle SRP54 subunit M-domain" evidence="1">
    <location>
        <begin position="3"/>
        <end position="94"/>
    </location>
</feature>
<dbReference type="Gene3D" id="1.10.260.30">
    <property type="entry name" value="Signal recognition particle, SRP54 subunit, M-domain"/>
    <property type="match status" value="1"/>
</dbReference>
<dbReference type="Pfam" id="PF02978">
    <property type="entry name" value="SRP_SPB"/>
    <property type="match status" value="1"/>
</dbReference>
<dbReference type="PANTHER" id="PTHR11564:SF31">
    <property type="entry name" value="SIGNAL RECOGNITION PARTICLE 54 KDA PROTEIN"/>
    <property type="match status" value="1"/>
</dbReference>
<dbReference type="GO" id="GO:0003924">
    <property type="term" value="F:GTPase activity"/>
    <property type="evidence" value="ECO:0007669"/>
    <property type="project" value="InterPro"/>
</dbReference>
<accession>A0A1D6M7Y9</accession>
<dbReference type="AlphaFoldDB" id="A0A1D6M7Y9"/>
<evidence type="ECO:0000259" key="1">
    <source>
        <dbReference type="Pfam" id="PF02978"/>
    </source>
</evidence>
<proteinExistence type="predicted"/>
<dbReference type="InterPro" id="IPR036891">
    <property type="entry name" value="Signal_recog_part_SRP54_M_sf"/>
</dbReference>
<dbReference type="SUPFAM" id="SSF47446">
    <property type="entry name" value="Signal peptide-binding domain"/>
    <property type="match status" value="1"/>
</dbReference>
<name>A0A1D6M7Y9_MAIZE</name>
<dbReference type="GO" id="GO:0008312">
    <property type="term" value="F:7S RNA binding"/>
    <property type="evidence" value="ECO:0007669"/>
    <property type="project" value="InterPro"/>
</dbReference>
<protein>
    <submittedName>
        <fullName evidence="2">Signal recognition particle 54 kDa protein 3</fullName>
    </submittedName>
</protein>
<dbReference type="EMBL" id="CM000782">
    <property type="protein sequence ID" value="AQK87136.1"/>
    <property type="molecule type" value="Genomic_DNA"/>
</dbReference>
<dbReference type="InterPro" id="IPR022941">
    <property type="entry name" value="SRP54"/>
</dbReference>
<gene>
    <name evidence="2" type="ORF">ZEAMMB73_Zm00001d038661</name>
</gene>
<dbReference type="InterPro" id="IPR004125">
    <property type="entry name" value="Signal_recog_particle_SRP54_M"/>
</dbReference>
<dbReference type="GO" id="GO:0005525">
    <property type="term" value="F:GTP binding"/>
    <property type="evidence" value="ECO:0007669"/>
    <property type="project" value="InterPro"/>
</dbReference>
<dbReference type="PANTHER" id="PTHR11564">
    <property type="entry name" value="SIGNAL RECOGNITION PARTICLE 54K PROTEIN SRP54"/>
    <property type="match status" value="1"/>
</dbReference>
<reference evidence="2" key="1">
    <citation type="submission" date="2015-12" db="EMBL/GenBank/DDBJ databases">
        <title>Update maize B73 reference genome by single molecule sequencing technologies.</title>
        <authorList>
            <consortium name="Maize Genome Sequencing Project"/>
            <person name="Ware D."/>
        </authorList>
    </citation>
    <scope>NUCLEOTIDE SEQUENCE</scope>
    <source>
        <tissue evidence="2">Seedling</tissue>
    </source>
</reference>
<organism evidence="2">
    <name type="scientific">Zea mays</name>
    <name type="common">Maize</name>
    <dbReference type="NCBI Taxonomy" id="4577"/>
    <lineage>
        <taxon>Eukaryota</taxon>
        <taxon>Viridiplantae</taxon>
        <taxon>Streptophyta</taxon>
        <taxon>Embryophyta</taxon>
        <taxon>Tracheophyta</taxon>
        <taxon>Spermatophyta</taxon>
        <taxon>Magnoliopsida</taxon>
        <taxon>Liliopsida</taxon>
        <taxon>Poales</taxon>
        <taxon>Poaceae</taxon>
        <taxon>PACMAD clade</taxon>
        <taxon>Panicoideae</taxon>
        <taxon>Andropogonodae</taxon>
        <taxon>Andropogoneae</taxon>
        <taxon>Tripsacinae</taxon>
        <taxon>Zea</taxon>
    </lineage>
</organism>
<dbReference type="ExpressionAtlas" id="A0A1D6M7Y9">
    <property type="expression patterns" value="baseline and differential"/>
</dbReference>
<evidence type="ECO:0000313" key="2">
    <source>
        <dbReference type="EMBL" id="AQK87136.1"/>
    </source>
</evidence>